<evidence type="ECO:0000256" key="1">
    <source>
        <dbReference type="SAM" id="MobiDB-lite"/>
    </source>
</evidence>
<dbReference type="EMBL" id="MLYV02001305">
    <property type="protein sequence ID" value="PSR70887.1"/>
    <property type="molecule type" value="Genomic_DNA"/>
</dbReference>
<evidence type="ECO:0000313" key="3">
    <source>
        <dbReference type="Proteomes" id="UP000186601"/>
    </source>
</evidence>
<organism evidence="2 3">
    <name type="scientific">Hermanssonia centrifuga</name>
    <dbReference type="NCBI Taxonomy" id="98765"/>
    <lineage>
        <taxon>Eukaryota</taxon>
        <taxon>Fungi</taxon>
        <taxon>Dikarya</taxon>
        <taxon>Basidiomycota</taxon>
        <taxon>Agaricomycotina</taxon>
        <taxon>Agaricomycetes</taxon>
        <taxon>Polyporales</taxon>
        <taxon>Meruliaceae</taxon>
        <taxon>Hermanssonia</taxon>
    </lineage>
</organism>
<accession>A0A2R6NES2</accession>
<reference evidence="2 3" key="1">
    <citation type="submission" date="2018-02" db="EMBL/GenBank/DDBJ databases">
        <title>Genome sequence of the basidiomycete white-rot fungus Phlebia centrifuga.</title>
        <authorList>
            <person name="Granchi Z."/>
            <person name="Peng M."/>
            <person name="de Vries R.P."/>
            <person name="Hilden K."/>
            <person name="Makela M.R."/>
            <person name="Grigoriev I."/>
            <person name="Riley R."/>
        </authorList>
    </citation>
    <scope>NUCLEOTIDE SEQUENCE [LARGE SCALE GENOMIC DNA]</scope>
    <source>
        <strain evidence="2 3">FBCC195</strain>
    </source>
</reference>
<gene>
    <name evidence="2" type="ORF">PHLCEN_2v13249</name>
</gene>
<name>A0A2R6NES2_9APHY</name>
<keyword evidence="3" id="KW-1185">Reference proteome</keyword>
<dbReference type="Proteomes" id="UP000186601">
    <property type="component" value="Unassembled WGS sequence"/>
</dbReference>
<feature type="region of interest" description="Disordered" evidence="1">
    <location>
        <begin position="56"/>
        <end position="77"/>
    </location>
</feature>
<proteinExistence type="predicted"/>
<comment type="caution">
    <text evidence="2">The sequence shown here is derived from an EMBL/GenBank/DDBJ whole genome shotgun (WGS) entry which is preliminary data.</text>
</comment>
<feature type="compositionally biased region" description="Acidic residues" evidence="1">
    <location>
        <begin position="66"/>
        <end position="77"/>
    </location>
</feature>
<evidence type="ECO:0000313" key="2">
    <source>
        <dbReference type="EMBL" id="PSR70887.1"/>
    </source>
</evidence>
<protein>
    <submittedName>
        <fullName evidence="2">Uncharacterized protein</fullName>
    </submittedName>
</protein>
<sequence>MNNQDHSRLQPILISRFLLNLRQVGREHETNDIFTSRLSVLGFRVPTLPSMVADMGGSVGLSRPDEMDDTNEESDDSVVLDTEPVTLDIVSRLSSG</sequence>
<dbReference type="AlphaFoldDB" id="A0A2R6NES2"/>